<keyword evidence="2" id="KW-1185">Reference proteome</keyword>
<dbReference type="EMBL" id="OUUY01000061">
    <property type="protein sequence ID" value="SPQ00116.1"/>
    <property type="molecule type" value="Genomic_DNA"/>
</dbReference>
<protein>
    <recommendedName>
        <fullName evidence="3">DUF5666 domain-containing protein</fullName>
    </recommendedName>
</protein>
<proteinExistence type="predicted"/>
<evidence type="ECO:0000313" key="1">
    <source>
        <dbReference type="EMBL" id="SPQ00116.1"/>
    </source>
</evidence>
<sequence length="97" mass="10317">MRAVASLFVIAFVLFTFVGMAVAKEKEMSGEVVAVDAAKGTLTLKSGTVESPFDCEEGSMIKDVKVGDHVIVKYKMEGGKKIATKVTPKKKKASGGY</sequence>
<dbReference type="InterPro" id="IPR042230">
    <property type="entry name" value="CusF_sf"/>
</dbReference>
<dbReference type="Gene3D" id="2.40.50.320">
    <property type="entry name" value="Copper binding periplasmic protein CusF"/>
    <property type="match status" value="1"/>
</dbReference>
<evidence type="ECO:0000313" key="2">
    <source>
        <dbReference type="Proteomes" id="UP000245125"/>
    </source>
</evidence>
<reference evidence="2" key="1">
    <citation type="submission" date="2018-03" db="EMBL/GenBank/DDBJ databases">
        <authorList>
            <person name="Zecchin S."/>
        </authorList>
    </citation>
    <scope>NUCLEOTIDE SEQUENCE [LARGE SCALE GENOMIC DNA]</scope>
</reference>
<name>A0A2U3QFB8_9BACT</name>
<dbReference type="InterPro" id="IPR021647">
    <property type="entry name" value="CusF_Ec"/>
</dbReference>
<gene>
    <name evidence="1" type="ORF">NBG4_170031</name>
</gene>
<dbReference type="Proteomes" id="UP000245125">
    <property type="component" value="Unassembled WGS sequence"/>
</dbReference>
<dbReference type="AlphaFoldDB" id="A0A2U3QFB8"/>
<organism evidence="1 2">
    <name type="scientific">Candidatus Sulfobium mesophilum</name>
    <dbReference type="NCBI Taxonomy" id="2016548"/>
    <lineage>
        <taxon>Bacteria</taxon>
        <taxon>Pseudomonadati</taxon>
        <taxon>Nitrospirota</taxon>
        <taxon>Nitrospiria</taxon>
        <taxon>Nitrospirales</taxon>
        <taxon>Nitrospiraceae</taxon>
        <taxon>Candidatus Sulfobium</taxon>
    </lineage>
</organism>
<dbReference type="Pfam" id="PF11604">
    <property type="entry name" value="CusF_Ec"/>
    <property type="match status" value="1"/>
</dbReference>
<evidence type="ECO:0008006" key="3">
    <source>
        <dbReference type="Google" id="ProtNLM"/>
    </source>
</evidence>
<accession>A0A2U3QFB8</accession>